<dbReference type="InterPro" id="IPR035923">
    <property type="entry name" value="TT1751-like_sf"/>
</dbReference>
<feature type="signal peptide" evidence="1">
    <location>
        <begin position="1"/>
        <end position="27"/>
    </location>
</feature>
<accession>A0A6B0TMS5</accession>
<proteinExistence type="predicted"/>
<gene>
    <name evidence="3" type="ORF">GSH16_06830</name>
</gene>
<keyword evidence="4" id="KW-1185">Reference proteome</keyword>
<keyword evidence="1" id="KW-0732">Signal</keyword>
<evidence type="ECO:0000313" key="4">
    <source>
        <dbReference type="Proteomes" id="UP000436016"/>
    </source>
</evidence>
<evidence type="ECO:0000259" key="2">
    <source>
        <dbReference type="Pfam" id="PF03625"/>
    </source>
</evidence>
<dbReference type="CDD" id="cd14797">
    <property type="entry name" value="DUF302"/>
    <property type="match status" value="1"/>
</dbReference>
<feature type="domain" description="DUF302" evidence="2">
    <location>
        <begin position="193"/>
        <end position="255"/>
    </location>
</feature>
<evidence type="ECO:0000313" key="3">
    <source>
        <dbReference type="EMBL" id="MXU65156.1"/>
    </source>
</evidence>
<dbReference type="Gene3D" id="3.30.310.70">
    <property type="entry name" value="TT1751-like domain"/>
    <property type="match status" value="2"/>
</dbReference>
<dbReference type="InterPro" id="IPR005180">
    <property type="entry name" value="DUF302"/>
</dbReference>
<protein>
    <submittedName>
        <fullName evidence="3">DUF302 domain-containing protein</fullName>
    </submittedName>
</protein>
<sequence>MAFSSNRRRGLLAVLALLTFPPAAVLADPQAEVDQATEAVLDTVAAAGLDPVVEIDHARLAAAEGVDMPPSRVQIFSDPVVNTALMADRITAGLDLPYRVLAHAPGDGAALLTTGSDFLEIRHGLTDRNALEAFDRRLTEALGGRDVARAPVAGLTEGAAILRLPSPYDVAESVRRLEAIVRAQADTVWFGRIDFQAEAAALGVTLPPAALLLFGGPAPGGVAMAEFTAIGLDAFCQKLLVYSDGNGATQVIYNDIAGLAELHYGRSAPPHAALNDRLTATFAKALE</sequence>
<dbReference type="SUPFAM" id="SSF103247">
    <property type="entry name" value="TT1751-like"/>
    <property type="match status" value="2"/>
</dbReference>
<dbReference type="EMBL" id="WUWG01000003">
    <property type="protein sequence ID" value="MXU65156.1"/>
    <property type="molecule type" value="Genomic_DNA"/>
</dbReference>
<dbReference type="RefSeq" id="WP_160853386.1">
    <property type="nucleotide sequence ID" value="NZ_WUWG01000003.1"/>
</dbReference>
<reference evidence="3 4" key="1">
    <citation type="submission" date="2019-12" db="EMBL/GenBank/DDBJ databases">
        <title>Strain KN286 was isolated from seawater, which was collected from Caroline Seamount in the tropical western Pacific.</title>
        <authorList>
            <person name="Wang Q."/>
        </authorList>
    </citation>
    <scope>NUCLEOTIDE SEQUENCE [LARGE SCALE GENOMIC DNA]</scope>
    <source>
        <strain evidence="3 4">KN286</strain>
    </source>
</reference>
<dbReference type="Proteomes" id="UP000436016">
    <property type="component" value="Unassembled WGS sequence"/>
</dbReference>
<name>A0A6B0TMS5_9RHOB</name>
<dbReference type="AlphaFoldDB" id="A0A6B0TMS5"/>
<dbReference type="Pfam" id="PF03625">
    <property type="entry name" value="DUF302"/>
    <property type="match status" value="2"/>
</dbReference>
<feature type="chain" id="PRO_5025385890" evidence="1">
    <location>
        <begin position="28"/>
        <end position="287"/>
    </location>
</feature>
<organism evidence="3 4">
    <name type="scientific">Oceanomicrobium pacificus</name>
    <dbReference type="NCBI Taxonomy" id="2692916"/>
    <lineage>
        <taxon>Bacteria</taxon>
        <taxon>Pseudomonadati</taxon>
        <taxon>Pseudomonadota</taxon>
        <taxon>Alphaproteobacteria</taxon>
        <taxon>Rhodobacterales</taxon>
        <taxon>Paracoccaceae</taxon>
        <taxon>Oceanomicrobium</taxon>
    </lineage>
</organism>
<comment type="caution">
    <text evidence="3">The sequence shown here is derived from an EMBL/GenBank/DDBJ whole genome shotgun (WGS) entry which is preliminary data.</text>
</comment>
<evidence type="ECO:0000256" key="1">
    <source>
        <dbReference type="SAM" id="SignalP"/>
    </source>
</evidence>
<feature type="domain" description="DUF302" evidence="2">
    <location>
        <begin position="55"/>
        <end position="111"/>
    </location>
</feature>